<evidence type="ECO:0000313" key="1">
    <source>
        <dbReference type="EMBL" id="TLS48836.1"/>
    </source>
</evidence>
<reference evidence="1 2" key="1">
    <citation type="submission" date="2019-05" db="EMBL/GenBank/DDBJ databases">
        <authorList>
            <person name="Narsing Rao M.P."/>
            <person name="Li W.J."/>
        </authorList>
    </citation>
    <scope>NUCLEOTIDE SEQUENCE [LARGE SCALE GENOMIC DNA]</scope>
    <source>
        <strain evidence="1 2">SYSU_K30003</strain>
    </source>
</reference>
<organism evidence="1 2">
    <name type="scientific">Paenibacillus antri</name>
    <dbReference type="NCBI Taxonomy" id="2582848"/>
    <lineage>
        <taxon>Bacteria</taxon>
        <taxon>Bacillati</taxon>
        <taxon>Bacillota</taxon>
        <taxon>Bacilli</taxon>
        <taxon>Bacillales</taxon>
        <taxon>Paenibacillaceae</taxon>
        <taxon>Paenibacillus</taxon>
    </lineage>
</organism>
<dbReference type="OrthoDB" id="2646187at2"/>
<dbReference type="Proteomes" id="UP000309676">
    <property type="component" value="Unassembled WGS sequence"/>
</dbReference>
<name>A0A5R9G3G0_9BACL</name>
<dbReference type="RefSeq" id="WP_138197784.1">
    <property type="nucleotide sequence ID" value="NZ_VCIW01000028.1"/>
</dbReference>
<proteinExistence type="predicted"/>
<keyword evidence="2" id="KW-1185">Reference proteome</keyword>
<accession>A0A5R9G3G0</accession>
<evidence type="ECO:0008006" key="3">
    <source>
        <dbReference type="Google" id="ProtNLM"/>
    </source>
</evidence>
<evidence type="ECO:0000313" key="2">
    <source>
        <dbReference type="Proteomes" id="UP000309676"/>
    </source>
</evidence>
<sequence>MGYSVRSMIDMSFACLMFVAAVTIGLLLFQSGAASLDVAYGANQLADRSVHSTLSPLAGDGNVTGAEVLQSIAHIEEIGVEIVVDGIVLTPQLEREEVIVSGIRTNGMYRPVYERGPQGELQRIRFNSL</sequence>
<gene>
    <name evidence="1" type="ORF">FE782_28685</name>
</gene>
<dbReference type="EMBL" id="VCIW01000028">
    <property type="protein sequence ID" value="TLS48836.1"/>
    <property type="molecule type" value="Genomic_DNA"/>
</dbReference>
<protein>
    <recommendedName>
        <fullName evidence="3">ABC transporter permease</fullName>
    </recommendedName>
</protein>
<comment type="caution">
    <text evidence="1">The sequence shown here is derived from an EMBL/GenBank/DDBJ whole genome shotgun (WGS) entry which is preliminary data.</text>
</comment>
<dbReference type="AlphaFoldDB" id="A0A5R9G3G0"/>